<keyword evidence="5" id="KW-0902">Two-component regulatory system</keyword>
<evidence type="ECO:0000256" key="1">
    <source>
        <dbReference type="ARBA" id="ARBA00000085"/>
    </source>
</evidence>
<accession>A0A397TU63</accession>
<dbReference type="STRING" id="44941.A0A397TU63"/>
<dbReference type="GO" id="GO:0000155">
    <property type="term" value="F:phosphorelay sensor kinase activity"/>
    <property type="evidence" value="ECO:0007669"/>
    <property type="project" value="InterPro"/>
</dbReference>
<evidence type="ECO:0000256" key="6">
    <source>
        <dbReference type="SAM" id="Phobius"/>
    </source>
</evidence>
<dbReference type="SUPFAM" id="SSF47384">
    <property type="entry name" value="Homodimeric domain of signal transducing histidine kinase"/>
    <property type="match status" value="1"/>
</dbReference>
<dbReference type="InterPro" id="IPR050736">
    <property type="entry name" value="Sensor_HK_Regulatory"/>
</dbReference>
<evidence type="ECO:0000259" key="7">
    <source>
        <dbReference type="SMART" id="SM00388"/>
    </source>
</evidence>
<dbReference type="AlphaFoldDB" id="A0A397TU63"/>
<dbReference type="OrthoDB" id="10266508at2759"/>
<keyword evidence="6" id="KW-0472">Membrane</keyword>
<feature type="transmembrane region" description="Helical" evidence="6">
    <location>
        <begin position="74"/>
        <end position="93"/>
    </location>
</feature>
<evidence type="ECO:0000313" key="9">
    <source>
        <dbReference type="Proteomes" id="UP000266673"/>
    </source>
</evidence>
<dbReference type="Gene3D" id="1.10.287.130">
    <property type="match status" value="1"/>
</dbReference>
<keyword evidence="3" id="KW-0808">Transferase</keyword>
<evidence type="ECO:0000256" key="4">
    <source>
        <dbReference type="ARBA" id="ARBA00022777"/>
    </source>
</evidence>
<evidence type="ECO:0000313" key="8">
    <source>
        <dbReference type="EMBL" id="RIB00961.1"/>
    </source>
</evidence>
<dbReference type="InterPro" id="IPR003661">
    <property type="entry name" value="HisK_dim/P_dom"/>
</dbReference>
<dbReference type="EMBL" id="QKWP01003427">
    <property type="protein sequence ID" value="RIB00961.1"/>
    <property type="molecule type" value="Genomic_DNA"/>
</dbReference>
<name>A0A397TU63_9GLOM</name>
<feature type="domain" description="Signal transduction histidine kinase dimerisation/phosphoacceptor" evidence="7">
    <location>
        <begin position="43"/>
        <end position="101"/>
    </location>
</feature>
<dbReference type="EC" id="2.7.13.3" evidence="2"/>
<comment type="catalytic activity">
    <reaction evidence="1">
        <text>ATP + protein L-histidine = ADP + protein N-phospho-L-histidine.</text>
        <dbReference type="EC" id="2.7.13.3"/>
    </reaction>
</comment>
<dbReference type="InterPro" id="IPR036097">
    <property type="entry name" value="HisK_dim/P_sf"/>
</dbReference>
<evidence type="ECO:0000256" key="2">
    <source>
        <dbReference type="ARBA" id="ARBA00012438"/>
    </source>
</evidence>
<keyword evidence="6" id="KW-0812">Transmembrane</keyword>
<reference evidence="8 9" key="1">
    <citation type="submission" date="2018-06" db="EMBL/GenBank/DDBJ databases">
        <title>Comparative genomics reveals the genomic features of Rhizophagus irregularis, R. cerebriforme, R. diaphanum and Gigaspora rosea, and their symbiotic lifestyle signature.</title>
        <authorList>
            <person name="Morin E."/>
            <person name="San Clemente H."/>
            <person name="Chen E.C.H."/>
            <person name="De La Providencia I."/>
            <person name="Hainaut M."/>
            <person name="Kuo A."/>
            <person name="Kohler A."/>
            <person name="Murat C."/>
            <person name="Tang N."/>
            <person name="Roy S."/>
            <person name="Loubradou J."/>
            <person name="Henrissat B."/>
            <person name="Grigoriev I.V."/>
            <person name="Corradi N."/>
            <person name="Roux C."/>
            <person name="Martin F.M."/>
        </authorList>
    </citation>
    <scope>NUCLEOTIDE SEQUENCE [LARGE SCALE GENOMIC DNA]</scope>
    <source>
        <strain evidence="8 9">DAOM 194757</strain>
    </source>
</reference>
<evidence type="ECO:0000256" key="5">
    <source>
        <dbReference type="ARBA" id="ARBA00023012"/>
    </source>
</evidence>
<dbReference type="PANTHER" id="PTHR43711:SF1">
    <property type="entry name" value="HISTIDINE KINASE 1"/>
    <property type="match status" value="1"/>
</dbReference>
<feature type="transmembrane region" description="Helical" evidence="6">
    <location>
        <begin position="38"/>
        <end position="62"/>
    </location>
</feature>
<keyword evidence="9" id="KW-1185">Reference proteome</keyword>
<comment type="caution">
    <text evidence="8">The sequence shown here is derived from an EMBL/GenBank/DDBJ whole genome shotgun (WGS) entry which is preliminary data.</text>
</comment>
<proteinExistence type="predicted"/>
<sequence length="104" mass="11777">MIKEVQIKAIQEANVIKIQILANTLHGVKFRLLLLHKYCIFFLIILELRTPLGAIIGLLSSIKDDNLSAEQKDMINIMVHSSDIMLTIVNNILNMAKLETHIIT</sequence>
<evidence type="ECO:0000256" key="3">
    <source>
        <dbReference type="ARBA" id="ARBA00022679"/>
    </source>
</evidence>
<dbReference type="CDD" id="cd00082">
    <property type="entry name" value="HisKA"/>
    <property type="match status" value="1"/>
</dbReference>
<keyword evidence="4" id="KW-0418">Kinase</keyword>
<dbReference type="Proteomes" id="UP000266673">
    <property type="component" value="Unassembled WGS sequence"/>
</dbReference>
<protein>
    <recommendedName>
        <fullName evidence="2">histidine kinase</fullName>
        <ecNumber evidence="2">2.7.13.3</ecNumber>
    </recommendedName>
</protein>
<keyword evidence="6" id="KW-1133">Transmembrane helix</keyword>
<dbReference type="Pfam" id="PF00512">
    <property type="entry name" value="HisKA"/>
    <property type="match status" value="1"/>
</dbReference>
<gene>
    <name evidence="8" type="ORF">C2G38_1066458</name>
</gene>
<dbReference type="PANTHER" id="PTHR43711">
    <property type="entry name" value="TWO-COMPONENT HISTIDINE KINASE"/>
    <property type="match status" value="1"/>
</dbReference>
<organism evidence="8 9">
    <name type="scientific">Gigaspora rosea</name>
    <dbReference type="NCBI Taxonomy" id="44941"/>
    <lineage>
        <taxon>Eukaryota</taxon>
        <taxon>Fungi</taxon>
        <taxon>Fungi incertae sedis</taxon>
        <taxon>Mucoromycota</taxon>
        <taxon>Glomeromycotina</taxon>
        <taxon>Glomeromycetes</taxon>
        <taxon>Diversisporales</taxon>
        <taxon>Gigasporaceae</taxon>
        <taxon>Gigaspora</taxon>
    </lineage>
</organism>
<dbReference type="SMART" id="SM00388">
    <property type="entry name" value="HisKA"/>
    <property type="match status" value="1"/>
</dbReference>